<proteinExistence type="predicted"/>
<dbReference type="AlphaFoldDB" id="A0A1N7SUB0"/>
<dbReference type="EMBL" id="CYGY02000099">
    <property type="protein sequence ID" value="SIT51063.1"/>
    <property type="molecule type" value="Genomic_DNA"/>
</dbReference>
<protein>
    <submittedName>
        <fullName evidence="1">Uncharacterized protein</fullName>
    </submittedName>
</protein>
<accession>A0A1N7SUB0</accession>
<comment type="caution">
    <text evidence="1">The sequence shown here is derived from an EMBL/GenBank/DDBJ whole genome shotgun (WGS) entry which is preliminary data.</text>
</comment>
<evidence type="ECO:0000313" key="1">
    <source>
        <dbReference type="EMBL" id="SIT51063.1"/>
    </source>
</evidence>
<name>A0A1N7SUB0_9BURK</name>
<reference evidence="1" key="1">
    <citation type="submission" date="2016-12" db="EMBL/GenBank/DDBJ databases">
        <authorList>
            <person name="Moulin L."/>
        </authorList>
    </citation>
    <scope>NUCLEOTIDE SEQUENCE [LARGE SCALE GENOMIC DNA]</scope>
    <source>
        <strain evidence="1">STM 7183</strain>
    </source>
</reference>
<organism evidence="1 2">
    <name type="scientific">Paraburkholderia piptadeniae</name>
    <dbReference type="NCBI Taxonomy" id="1701573"/>
    <lineage>
        <taxon>Bacteria</taxon>
        <taxon>Pseudomonadati</taxon>
        <taxon>Pseudomonadota</taxon>
        <taxon>Betaproteobacteria</taxon>
        <taxon>Burkholderiales</taxon>
        <taxon>Burkholderiaceae</taxon>
        <taxon>Paraburkholderia</taxon>
    </lineage>
</organism>
<dbReference type="Proteomes" id="UP000195569">
    <property type="component" value="Unassembled WGS sequence"/>
</dbReference>
<gene>
    <name evidence="1" type="ORF">BN2476_990041</name>
</gene>
<evidence type="ECO:0000313" key="2">
    <source>
        <dbReference type="Proteomes" id="UP000195569"/>
    </source>
</evidence>
<keyword evidence="2" id="KW-1185">Reference proteome</keyword>
<sequence>MRVKPPTAKPIAEAAKVRISRSLGDLPEIYYSKGADHEPKACAAQGRKLATGSGSIPRVLFTRDRNQVDDLLLGLRVTGGLAWTGRLTARLPRATIGCG</sequence>